<dbReference type="AlphaFoldDB" id="A0A812W4R3"/>
<dbReference type="Proteomes" id="UP000649617">
    <property type="component" value="Unassembled WGS sequence"/>
</dbReference>
<sequence>MHGLGCRPDGAARQLSMTEAVVEDGDTRYDCNQGIEDVRLYWDIEKQAHCCARFGLGCPDNAFDCESGYMNWVHGWSDGKKIWCCQHTNRGCPPTTITETTTRTLTMTTTFPGCKRFCTLQDVKVTCEERIHFASVHTFLGEVSPCQLAHELVLHECEGLCDLCSVSQACLGAANVETTTPAPTTRKHEHSDDGAIAAKPFNCHEGLDMWQVVWFPAKQEWCCKNEQLGCPNTAESEQKWSLRKSTVFAARRPGGPLLVALAGLVAAIPIAWLRWRRQPTGNYEELMAESRLQGEVDDDHDGARRCFQSSDRHFYNSECT</sequence>
<keyword evidence="1" id="KW-1133">Transmembrane helix</keyword>
<evidence type="ECO:0000313" key="3">
    <source>
        <dbReference type="Proteomes" id="UP000649617"/>
    </source>
</evidence>
<keyword evidence="1" id="KW-0812">Transmembrane</keyword>
<evidence type="ECO:0000256" key="1">
    <source>
        <dbReference type="SAM" id="Phobius"/>
    </source>
</evidence>
<organism evidence="2 3">
    <name type="scientific">Symbiodinium pilosum</name>
    <name type="common">Dinoflagellate</name>
    <dbReference type="NCBI Taxonomy" id="2952"/>
    <lineage>
        <taxon>Eukaryota</taxon>
        <taxon>Sar</taxon>
        <taxon>Alveolata</taxon>
        <taxon>Dinophyceae</taxon>
        <taxon>Suessiales</taxon>
        <taxon>Symbiodiniaceae</taxon>
        <taxon>Symbiodinium</taxon>
    </lineage>
</organism>
<keyword evidence="3" id="KW-1185">Reference proteome</keyword>
<dbReference type="EMBL" id="CAJNIZ010043393">
    <property type="protein sequence ID" value="CAE7659033.1"/>
    <property type="molecule type" value="Genomic_DNA"/>
</dbReference>
<protein>
    <submittedName>
        <fullName evidence="2">Pip5kl1 protein</fullName>
    </submittedName>
</protein>
<evidence type="ECO:0000313" key="2">
    <source>
        <dbReference type="EMBL" id="CAE7659033.1"/>
    </source>
</evidence>
<comment type="caution">
    <text evidence="2">The sequence shown here is derived from an EMBL/GenBank/DDBJ whole genome shotgun (WGS) entry which is preliminary data.</text>
</comment>
<feature type="transmembrane region" description="Helical" evidence="1">
    <location>
        <begin position="254"/>
        <end position="273"/>
    </location>
</feature>
<reference evidence="2" key="1">
    <citation type="submission" date="2021-02" db="EMBL/GenBank/DDBJ databases">
        <authorList>
            <person name="Dougan E. K."/>
            <person name="Rhodes N."/>
            <person name="Thang M."/>
            <person name="Chan C."/>
        </authorList>
    </citation>
    <scope>NUCLEOTIDE SEQUENCE</scope>
</reference>
<name>A0A812W4R3_SYMPI</name>
<accession>A0A812W4R3</accession>
<gene>
    <name evidence="2" type="primary">Pip5kl1</name>
    <name evidence="2" type="ORF">SPIL2461_LOCUS17812</name>
</gene>
<keyword evidence="1" id="KW-0472">Membrane</keyword>
<proteinExistence type="predicted"/>
<dbReference type="OrthoDB" id="423122at2759"/>